<organism evidence="1">
    <name type="scientific">Fagus sylvatica</name>
    <name type="common">Beechnut</name>
    <dbReference type="NCBI Taxonomy" id="28930"/>
    <lineage>
        <taxon>Eukaryota</taxon>
        <taxon>Viridiplantae</taxon>
        <taxon>Streptophyta</taxon>
        <taxon>Embryophyta</taxon>
        <taxon>Tracheophyta</taxon>
        <taxon>Spermatophyta</taxon>
        <taxon>Magnoliopsida</taxon>
        <taxon>eudicotyledons</taxon>
        <taxon>Gunneridae</taxon>
        <taxon>Pentapetalae</taxon>
        <taxon>rosids</taxon>
        <taxon>fabids</taxon>
        <taxon>Fagales</taxon>
        <taxon>Fagaceae</taxon>
        <taxon>Fagus</taxon>
    </lineage>
</organism>
<dbReference type="EMBL" id="OIVN01001381">
    <property type="protein sequence ID" value="SPC93326.1"/>
    <property type="molecule type" value="Genomic_DNA"/>
</dbReference>
<proteinExistence type="predicted"/>
<evidence type="ECO:0000313" key="1">
    <source>
        <dbReference type="EMBL" id="SPC93326.1"/>
    </source>
</evidence>
<protein>
    <submittedName>
        <fullName evidence="1">Uncharacterized protein</fullName>
    </submittedName>
</protein>
<name>A0A2N9FRI4_FAGSY</name>
<sequence length="348" mass="39721">MVKRASWLKTALYVKCCSVSLMHAYGGCWDRHESLPHPISLARLERPRVIRNFHRRLIRRHDVRADGLVKMYLSMFSVSKLILVPKQSNYQYPQKIIRVGRLFGLGRLKVASDEDRPPRVPPVKIAELPSDSFNNERQKASNGNLCLCLCPSSYGSKLGHTKEGKVACRIWLKDKRLSNREELLDLPTHDDMRFKTPLNNVKAADPDYFLDPSSGMKDGQPNYLEEREEFSIDRGTRDIPVAPCSWEMILGRTTSTIRYDFGRDFVEHYPQTCLTPSTYRSSHFLPLALQGPTGLSALDSHLPLPILTFHSLPLVFYSSSSSRLLNRLSLSQILQATFPSFVWPSFDP</sequence>
<gene>
    <name evidence="1" type="ORF">FSB_LOCUS21208</name>
</gene>
<dbReference type="AlphaFoldDB" id="A0A2N9FRI4"/>
<accession>A0A2N9FRI4</accession>
<reference evidence="1" key="1">
    <citation type="submission" date="2018-02" db="EMBL/GenBank/DDBJ databases">
        <authorList>
            <person name="Cohen D.B."/>
            <person name="Kent A.D."/>
        </authorList>
    </citation>
    <scope>NUCLEOTIDE SEQUENCE</scope>
</reference>